<evidence type="ECO:0000256" key="2">
    <source>
        <dbReference type="ARBA" id="ARBA00023134"/>
    </source>
</evidence>
<dbReference type="PROSITE" id="PS51421">
    <property type="entry name" value="RAS"/>
    <property type="match status" value="1"/>
</dbReference>
<dbReference type="PANTHER" id="PTHR47977">
    <property type="entry name" value="RAS-RELATED PROTEIN RAB"/>
    <property type="match status" value="1"/>
</dbReference>
<sequence length="207" mass="22469">MSFFKVLVIGDVGVGKTSLVNRIVYNTFTEKYKATIGCEFGLKIIEINGEPVRVQLWDLAGQDRLGGISRLYCRDANGALVVTDATREGTLEQASLWKGSVDDNVRLPDGSPIPMVLVANKADLLVPGSGMTSDDLSRFANQRQFVASYMTSSKVGTNANEALVRLVEEIMKRSQAKEDTVEDAVRGMGGKKLDASKKKEDNGKCAC</sequence>
<dbReference type="InterPro" id="IPR005225">
    <property type="entry name" value="Small_GTP-bd"/>
</dbReference>
<dbReference type="Proteomes" id="UP001162131">
    <property type="component" value="Unassembled WGS sequence"/>
</dbReference>
<gene>
    <name evidence="4" type="ORF">BSTOLATCC_MIC64076</name>
</gene>
<evidence type="ECO:0000256" key="3">
    <source>
        <dbReference type="SAM" id="MobiDB-lite"/>
    </source>
</evidence>
<dbReference type="NCBIfam" id="TIGR00231">
    <property type="entry name" value="small_GTP"/>
    <property type="match status" value="1"/>
</dbReference>
<accession>A0AAU9KNE1</accession>
<keyword evidence="1" id="KW-0547">Nucleotide-binding</keyword>
<dbReference type="EMBL" id="CAJZBQ010000062">
    <property type="protein sequence ID" value="CAG9335611.1"/>
    <property type="molecule type" value="Genomic_DNA"/>
</dbReference>
<comment type="caution">
    <text evidence="4">The sequence shown here is derived from an EMBL/GenBank/DDBJ whole genome shotgun (WGS) entry which is preliminary data.</text>
</comment>
<protein>
    <submittedName>
        <fullName evidence="4">Uncharacterized protein</fullName>
    </submittedName>
</protein>
<dbReference type="SMART" id="SM00174">
    <property type="entry name" value="RHO"/>
    <property type="match status" value="1"/>
</dbReference>
<evidence type="ECO:0000256" key="1">
    <source>
        <dbReference type="ARBA" id="ARBA00022741"/>
    </source>
</evidence>
<keyword evidence="5" id="KW-1185">Reference proteome</keyword>
<dbReference type="PROSITE" id="PS51419">
    <property type="entry name" value="RAB"/>
    <property type="match status" value="1"/>
</dbReference>
<keyword evidence="2" id="KW-0342">GTP-binding</keyword>
<dbReference type="InterPro" id="IPR050227">
    <property type="entry name" value="Rab"/>
</dbReference>
<organism evidence="4 5">
    <name type="scientific">Blepharisma stoltei</name>
    <dbReference type="NCBI Taxonomy" id="1481888"/>
    <lineage>
        <taxon>Eukaryota</taxon>
        <taxon>Sar</taxon>
        <taxon>Alveolata</taxon>
        <taxon>Ciliophora</taxon>
        <taxon>Postciliodesmatophora</taxon>
        <taxon>Heterotrichea</taxon>
        <taxon>Heterotrichida</taxon>
        <taxon>Blepharismidae</taxon>
        <taxon>Blepharisma</taxon>
    </lineage>
</organism>
<dbReference type="Gene3D" id="3.40.50.300">
    <property type="entry name" value="P-loop containing nucleotide triphosphate hydrolases"/>
    <property type="match status" value="1"/>
</dbReference>
<dbReference type="PRINTS" id="PR00449">
    <property type="entry name" value="RASTRNSFRMNG"/>
</dbReference>
<evidence type="ECO:0000313" key="5">
    <source>
        <dbReference type="Proteomes" id="UP001162131"/>
    </source>
</evidence>
<feature type="region of interest" description="Disordered" evidence="3">
    <location>
        <begin position="184"/>
        <end position="207"/>
    </location>
</feature>
<dbReference type="SMART" id="SM00176">
    <property type="entry name" value="RAN"/>
    <property type="match status" value="1"/>
</dbReference>
<dbReference type="AlphaFoldDB" id="A0AAU9KNE1"/>
<evidence type="ECO:0000313" key="4">
    <source>
        <dbReference type="EMBL" id="CAG9335611.1"/>
    </source>
</evidence>
<dbReference type="GO" id="GO:0003924">
    <property type="term" value="F:GTPase activity"/>
    <property type="evidence" value="ECO:0007669"/>
    <property type="project" value="InterPro"/>
</dbReference>
<dbReference type="InterPro" id="IPR001806">
    <property type="entry name" value="Small_GTPase"/>
</dbReference>
<dbReference type="InterPro" id="IPR027417">
    <property type="entry name" value="P-loop_NTPase"/>
</dbReference>
<dbReference type="SMART" id="SM00173">
    <property type="entry name" value="RAS"/>
    <property type="match status" value="1"/>
</dbReference>
<name>A0AAU9KNE1_9CILI</name>
<dbReference type="SUPFAM" id="SSF52540">
    <property type="entry name" value="P-loop containing nucleoside triphosphate hydrolases"/>
    <property type="match status" value="1"/>
</dbReference>
<dbReference type="GO" id="GO:0005525">
    <property type="term" value="F:GTP binding"/>
    <property type="evidence" value="ECO:0007669"/>
    <property type="project" value="UniProtKB-KW"/>
</dbReference>
<dbReference type="FunFam" id="3.40.50.300:FF:001800">
    <property type="entry name" value="Rab family GTPase"/>
    <property type="match status" value="1"/>
</dbReference>
<dbReference type="Pfam" id="PF00071">
    <property type="entry name" value="Ras"/>
    <property type="match status" value="1"/>
</dbReference>
<dbReference type="SMART" id="SM00175">
    <property type="entry name" value="RAB"/>
    <property type="match status" value="1"/>
</dbReference>
<proteinExistence type="predicted"/>
<reference evidence="4" key="1">
    <citation type="submission" date="2021-09" db="EMBL/GenBank/DDBJ databases">
        <authorList>
            <consortium name="AG Swart"/>
            <person name="Singh M."/>
            <person name="Singh A."/>
            <person name="Seah K."/>
            <person name="Emmerich C."/>
        </authorList>
    </citation>
    <scope>NUCLEOTIDE SEQUENCE</scope>
    <source>
        <strain evidence="4">ATCC30299</strain>
    </source>
</reference>